<evidence type="ECO:0000313" key="3">
    <source>
        <dbReference type="Proteomes" id="UP000033491"/>
    </source>
</evidence>
<feature type="domain" description="ASCH" evidence="1">
    <location>
        <begin position="25"/>
        <end position="150"/>
    </location>
</feature>
<dbReference type="Pfam" id="PF04266">
    <property type="entry name" value="ASCH"/>
    <property type="match status" value="1"/>
</dbReference>
<dbReference type="PATRIC" id="fig|216463.3.peg.1006"/>
<dbReference type="InterPro" id="IPR007374">
    <property type="entry name" value="ASCH_domain"/>
</dbReference>
<reference evidence="2 3" key="1">
    <citation type="submission" date="2015-03" db="EMBL/GenBank/DDBJ databases">
        <authorList>
            <person name="Zheng J."/>
            <person name="Ganezle M."/>
        </authorList>
    </citation>
    <scope>NUCLEOTIDE SEQUENCE [LARGE SCALE GENOMIC DNA]</scope>
    <source>
        <strain evidence="2 3">LP38</strain>
    </source>
</reference>
<dbReference type="STRING" id="216463.VC81_00145"/>
<dbReference type="OrthoDB" id="9807542at2"/>
<evidence type="ECO:0000259" key="1">
    <source>
        <dbReference type="SMART" id="SM01022"/>
    </source>
</evidence>
<organism evidence="2 3">
    <name type="scientific">Levilactobacillus spicheri</name>
    <dbReference type="NCBI Taxonomy" id="216463"/>
    <lineage>
        <taxon>Bacteria</taxon>
        <taxon>Bacillati</taxon>
        <taxon>Bacillota</taxon>
        <taxon>Bacilli</taxon>
        <taxon>Lactobacillales</taxon>
        <taxon>Lactobacillaceae</taxon>
        <taxon>Levilactobacillus</taxon>
    </lineage>
</organism>
<name>A0A0F3RVB3_9LACO</name>
<dbReference type="Gene3D" id="3.10.400.10">
    <property type="entry name" value="Sulfate adenylyltransferase"/>
    <property type="match status" value="1"/>
</dbReference>
<protein>
    <submittedName>
        <fullName evidence="2">RNA-binding protein</fullName>
    </submittedName>
</protein>
<sequence>MTIDSFWHQFRTHHPAITTDTYDAYMLGAEGDVATADHLAALIKAGTKTATTSAYDLYGPDEPLPRVGEYSIVLDGHHQPVCVTQTVVVETVPFLQVSAEHAYHEGEGTRGLKEWRQVHREFFRQEYAASHRPFDEHHLPCVCEVFRVLD</sequence>
<dbReference type="InterPro" id="IPR015947">
    <property type="entry name" value="PUA-like_sf"/>
</dbReference>
<dbReference type="EMBL" id="JZCR01000002">
    <property type="protein sequence ID" value="KJW13926.1"/>
    <property type="molecule type" value="Genomic_DNA"/>
</dbReference>
<dbReference type="SMART" id="SM01022">
    <property type="entry name" value="ASCH"/>
    <property type="match status" value="1"/>
</dbReference>
<dbReference type="PANTHER" id="PTHR39203:SF1">
    <property type="entry name" value="CYTOPLASMIC PROTEIN"/>
    <property type="match status" value="1"/>
</dbReference>
<gene>
    <name evidence="2" type="ORF">VC81_00145</name>
</gene>
<dbReference type="SUPFAM" id="SSF88697">
    <property type="entry name" value="PUA domain-like"/>
    <property type="match status" value="1"/>
</dbReference>
<dbReference type="Proteomes" id="UP000033491">
    <property type="component" value="Unassembled WGS sequence"/>
</dbReference>
<comment type="caution">
    <text evidence="2">The sequence shown here is derived from an EMBL/GenBank/DDBJ whole genome shotgun (WGS) entry which is preliminary data.</text>
</comment>
<dbReference type="InterPro" id="IPR009326">
    <property type="entry name" value="DUF984"/>
</dbReference>
<dbReference type="AlphaFoldDB" id="A0A0F3RVB3"/>
<dbReference type="CDD" id="cd06553">
    <property type="entry name" value="ASCH_Ef3133_like"/>
    <property type="match status" value="1"/>
</dbReference>
<proteinExistence type="predicted"/>
<dbReference type="PANTHER" id="PTHR39203">
    <property type="entry name" value="CYTOPLASMIC PROTEIN-RELATED"/>
    <property type="match status" value="1"/>
</dbReference>
<evidence type="ECO:0000313" key="2">
    <source>
        <dbReference type="EMBL" id="KJW13926.1"/>
    </source>
</evidence>
<dbReference type="PIRSF" id="PIRSF021320">
    <property type="entry name" value="DUF984"/>
    <property type="match status" value="1"/>
</dbReference>
<accession>A0A0F3RVB3</accession>
<dbReference type="RefSeq" id="WP_045806125.1">
    <property type="nucleotide sequence ID" value="NZ_JZCR01000002.1"/>
</dbReference>